<dbReference type="OrthoDB" id="428260at2759"/>
<proteinExistence type="predicted"/>
<protein>
    <recommendedName>
        <fullName evidence="4">Secreted protein</fullName>
    </recommendedName>
</protein>
<dbReference type="InParanoid" id="A0A067PI90"/>
<evidence type="ECO:0000313" key="2">
    <source>
        <dbReference type="EMBL" id="KDQ54633.1"/>
    </source>
</evidence>
<name>A0A067PI90_9AGAM</name>
<gene>
    <name evidence="2" type="ORF">JAAARDRAFT_400454</name>
</gene>
<dbReference type="EMBL" id="KL197728">
    <property type="protein sequence ID" value="KDQ54633.1"/>
    <property type="molecule type" value="Genomic_DNA"/>
</dbReference>
<feature type="signal peptide" evidence="1">
    <location>
        <begin position="1"/>
        <end position="22"/>
    </location>
</feature>
<dbReference type="HOGENOM" id="CLU_2171436_0_0_1"/>
<dbReference type="AlphaFoldDB" id="A0A067PI90"/>
<accession>A0A067PI90</accession>
<sequence>MFYTHSQRLCLLALLAVRSTNGNLRQLFHKIISQPLSIPPSEAIFFFLPTSLAHTLRCISVPLPHPLDPKKFRSLCGSRRMAATLPERLSCECRFVREFLGFCSDIESGA</sequence>
<keyword evidence="3" id="KW-1185">Reference proteome</keyword>
<evidence type="ECO:0008006" key="4">
    <source>
        <dbReference type="Google" id="ProtNLM"/>
    </source>
</evidence>
<reference evidence="3" key="1">
    <citation type="journal article" date="2014" name="Proc. Natl. Acad. Sci. U.S.A.">
        <title>Extensive sampling of basidiomycete genomes demonstrates inadequacy of the white-rot/brown-rot paradigm for wood decay fungi.</title>
        <authorList>
            <person name="Riley R."/>
            <person name="Salamov A.A."/>
            <person name="Brown D.W."/>
            <person name="Nagy L.G."/>
            <person name="Floudas D."/>
            <person name="Held B.W."/>
            <person name="Levasseur A."/>
            <person name="Lombard V."/>
            <person name="Morin E."/>
            <person name="Otillar R."/>
            <person name="Lindquist E.A."/>
            <person name="Sun H."/>
            <person name="LaButti K.M."/>
            <person name="Schmutz J."/>
            <person name="Jabbour D."/>
            <person name="Luo H."/>
            <person name="Baker S.E."/>
            <person name="Pisabarro A.G."/>
            <person name="Walton J.D."/>
            <person name="Blanchette R.A."/>
            <person name="Henrissat B."/>
            <person name="Martin F."/>
            <person name="Cullen D."/>
            <person name="Hibbett D.S."/>
            <person name="Grigoriev I.V."/>
        </authorList>
    </citation>
    <scope>NUCLEOTIDE SEQUENCE [LARGE SCALE GENOMIC DNA]</scope>
    <source>
        <strain evidence="3">MUCL 33604</strain>
    </source>
</reference>
<keyword evidence="1" id="KW-0732">Signal</keyword>
<dbReference type="Proteomes" id="UP000027265">
    <property type="component" value="Unassembled WGS sequence"/>
</dbReference>
<organism evidence="2 3">
    <name type="scientific">Jaapia argillacea MUCL 33604</name>
    <dbReference type="NCBI Taxonomy" id="933084"/>
    <lineage>
        <taxon>Eukaryota</taxon>
        <taxon>Fungi</taxon>
        <taxon>Dikarya</taxon>
        <taxon>Basidiomycota</taxon>
        <taxon>Agaricomycotina</taxon>
        <taxon>Agaricomycetes</taxon>
        <taxon>Agaricomycetidae</taxon>
        <taxon>Jaapiales</taxon>
        <taxon>Jaapiaceae</taxon>
        <taxon>Jaapia</taxon>
    </lineage>
</organism>
<feature type="chain" id="PRO_5001643212" description="Secreted protein" evidence="1">
    <location>
        <begin position="23"/>
        <end position="110"/>
    </location>
</feature>
<evidence type="ECO:0000313" key="3">
    <source>
        <dbReference type="Proteomes" id="UP000027265"/>
    </source>
</evidence>
<evidence type="ECO:0000256" key="1">
    <source>
        <dbReference type="SAM" id="SignalP"/>
    </source>
</evidence>